<dbReference type="OrthoDB" id="9804264at2"/>
<dbReference type="SUPFAM" id="SSF53383">
    <property type="entry name" value="PLP-dependent transferases"/>
    <property type="match status" value="1"/>
</dbReference>
<accession>A0A074KU10</accession>
<dbReference type="GO" id="GO:0008483">
    <property type="term" value="F:transaminase activity"/>
    <property type="evidence" value="ECO:0007669"/>
    <property type="project" value="TreeGrafter"/>
</dbReference>
<dbReference type="CDD" id="cd00616">
    <property type="entry name" value="AHBA_syn"/>
    <property type="match status" value="1"/>
</dbReference>
<dbReference type="AlphaFoldDB" id="A0A074KU10"/>
<organism evidence="6 7">
    <name type="scientific">Anditalea andensis</name>
    <dbReference type="NCBI Taxonomy" id="1048983"/>
    <lineage>
        <taxon>Bacteria</taxon>
        <taxon>Pseudomonadati</taxon>
        <taxon>Bacteroidota</taxon>
        <taxon>Cytophagia</taxon>
        <taxon>Cytophagales</taxon>
        <taxon>Cytophagaceae</taxon>
        <taxon>Anditalea</taxon>
    </lineage>
</organism>
<feature type="modified residue" description="N6-(pyridoxal phosphate)lysine" evidence="4">
    <location>
        <position position="192"/>
    </location>
</feature>
<dbReference type="Gene3D" id="3.40.640.10">
    <property type="entry name" value="Type I PLP-dependent aspartate aminotransferase-like (Major domain)"/>
    <property type="match status" value="1"/>
</dbReference>
<evidence type="ECO:0000313" key="7">
    <source>
        <dbReference type="Proteomes" id="UP000027821"/>
    </source>
</evidence>
<keyword evidence="7" id="KW-1185">Reference proteome</keyword>
<sequence>MSKIQMVDLRSQYDKIKEEIDLGIQEVIDTTAFINGPQVRAFAQELAEYNQVAHVIPCANGTDALQIAMMALDFKPGDEVIVPTFTYVATVEVIALLGLKPVFIDVTPDTYELESELLENYLTSKTVGIVPVHLYGQCSNMEAILKFATKHGLKVIEDTAQAIGADYTFSDGKVAKAGTMGNVGTTSFFPSKNLGCFGDGGAIFTNDSELAAKLQMIANHGQSKKYYHDSIGVNSRLDTLQAAILRVKLKHLNKYSEARNSVADKYDEAFLGHKQIQTPIRVKNSTHVFHQYTVQIKNGKRDDLKAYLQEKGVPSMVYYPVPLHLQTAYQTFGYKKGDFPIAEDLCTQVLSLPIHTEMKIEDQDYIIENIKNFFNE</sequence>
<dbReference type="Gene3D" id="3.90.1150.10">
    <property type="entry name" value="Aspartate Aminotransferase, domain 1"/>
    <property type="match status" value="1"/>
</dbReference>
<reference evidence="6 7" key="1">
    <citation type="submission" date="2014-04" db="EMBL/GenBank/DDBJ databases">
        <title>Characterization and application of a salt tolerant electro-active bacterium.</title>
        <authorList>
            <person name="Yang L."/>
            <person name="Wei S."/>
            <person name="Tay Q.X.M."/>
        </authorList>
    </citation>
    <scope>NUCLEOTIDE SEQUENCE [LARGE SCALE GENOMIC DNA]</scope>
    <source>
        <strain evidence="6 7">LY1</strain>
    </source>
</reference>
<gene>
    <name evidence="6" type="ORF">EL17_11195</name>
</gene>
<protein>
    <submittedName>
        <fullName evidence="6">Pleiotropic regulatory protein</fullName>
    </submittedName>
</protein>
<comment type="caution">
    <text evidence="6">The sequence shown here is derived from an EMBL/GenBank/DDBJ whole genome shotgun (WGS) entry which is preliminary data.</text>
</comment>
<dbReference type="GO" id="GO:0030170">
    <property type="term" value="F:pyridoxal phosphate binding"/>
    <property type="evidence" value="ECO:0007669"/>
    <property type="project" value="UniProtKB-ARBA"/>
</dbReference>
<keyword evidence="1 4" id="KW-0663">Pyridoxal phosphate</keyword>
<dbReference type="GO" id="GO:0000271">
    <property type="term" value="P:polysaccharide biosynthetic process"/>
    <property type="evidence" value="ECO:0007669"/>
    <property type="project" value="TreeGrafter"/>
</dbReference>
<dbReference type="FunFam" id="3.40.640.10:FF:000089">
    <property type="entry name" value="Aminotransferase, DegT/DnrJ/EryC1/StrS family"/>
    <property type="match status" value="1"/>
</dbReference>
<dbReference type="InterPro" id="IPR015424">
    <property type="entry name" value="PyrdxlP-dep_Trfase"/>
</dbReference>
<feature type="active site" description="Proton acceptor" evidence="3">
    <location>
        <position position="192"/>
    </location>
</feature>
<dbReference type="PANTHER" id="PTHR30244:SF42">
    <property type="entry name" value="UDP-2-ACETAMIDO-2-DEOXY-3-OXO-D-GLUCURONATE AMINOTRANSFERASE"/>
    <property type="match status" value="1"/>
</dbReference>
<dbReference type="PANTHER" id="PTHR30244">
    <property type="entry name" value="TRANSAMINASE"/>
    <property type="match status" value="1"/>
</dbReference>
<dbReference type="InterPro" id="IPR015422">
    <property type="entry name" value="PyrdxlP-dep_Trfase_small"/>
</dbReference>
<dbReference type="RefSeq" id="WP_035074267.1">
    <property type="nucleotide sequence ID" value="NZ_JMIH01000021.1"/>
</dbReference>
<evidence type="ECO:0000256" key="1">
    <source>
        <dbReference type="ARBA" id="ARBA00022898"/>
    </source>
</evidence>
<dbReference type="InterPro" id="IPR000653">
    <property type="entry name" value="DegT/StrS_aminotransferase"/>
</dbReference>
<name>A0A074KU10_9BACT</name>
<dbReference type="Pfam" id="PF01041">
    <property type="entry name" value="DegT_DnrJ_EryC1"/>
    <property type="match status" value="1"/>
</dbReference>
<evidence type="ECO:0000313" key="6">
    <source>
        <dbReference type="EMBL" id="KEO73466.1"/>
    </source>
</evidence>
<dbReference type="InterPro" id="IPR015421">
    <property type="entry name" value="PyrdxlP-dep_Trfase_major"/>
</dbReference>
<evidence type="ECO:0000256" key="2">
    <source>
        <dbReference type="ARBA" id="ARBA00037999"/>
    </source>
</evidence>
<evidence type="ECO:0000256" key="5">
    <source>
        <dbReference type="RuleBase" id="RU004508"/>
    </source>
</evidence>
<comment type="similarity">
    <text evidence="2 5">Belongs to the DegT/DnrJ/EryC1 family.</text>
</comment>
<dbReference type="PIRSF" id="PIRSF000390">
    <property type="entry name" value="PLP_StrS"/>
    <property type="match status" value="1"/>
</dbReference>
<dbReference type="EMBL" id="JMIH01000021">
    <property type="protein sequence ID" value="KEO73466.1"/>
    <property type="molecule type" value="Genomic_DNA"/>
</dbReference>
<dbReference type="STRING" id="1048983.EL17_11195"/>
<dbReference type="eggNOG" id="COG0399">
    <property type="taxonomic scope" value="Bacteria"/>
</dbReference>
<dbReference type="Proteomes" id="UP000027821">
    <property type="component" value="Unassembled WGS sequence"/>
</dbReference>
<evidence type="ECO:0000256" key="4">
    <source>
        <dbReference type="PIRSR" id="PIRSR000390-2"/>
    </source>
</evidence>
<evidence type="ECO:0000256" key="3">
    <source>
        <dbReference type="PIRSR" id="PIRSR000390-1"/>
    </source>
</evidence>
<proteinExistence type="inferred from homology"/>